<evidence type="ECO:0000256" key="1">
    <source>
        <dbReference type="SAM" id="MobiDB-lite"/>
    </source>
</evidence>
<evidence type="ECO:0000313" key="2">
    <source>
        <dbReference type="EMBL" id="KAL0403925.1"/>
    </source>
</evidence>
<feature type="compositionally biased region" description="Acidic residues" evidence="1">
    <location>
        <begin position="25"/>
        <end position="35"/>
    </location>
</feature>
<gene>
    <name evidence="2" type="ORF">Sradi_2033300</name>
</gene>
<feature type="compositionally biased region" description="Acidic residues" evidence="1">
    <location>
        <begin position="49"/>
        <end position="64"/>
    </location>
</feature>
<feature type="region of interest" description="Disordered" evidence="1">
    <location>
        <begin position="15"/>
        <end position="90"/>
    </location>
</feature>
<name>A0AAW2TGL2_SESRA</name>
<protein>
    <submittedName>
        <fullName evidence="2">Uncharacterized protein</fullName>
    </submittedName>
</protein>
<accession>A0AAW2TGL2</accession>
<reference evidence="2" key="1">
    <citation type="submission" date="2020-06" db="EMBL/GenBank/DDBJ databases">
        <authorList>
            <person name="Li T."/>
            <person name="Hu X."/>
            <person name="Zhang T."/>
            <person name="Song X."/>
            <person name="Zhang H."/>
            <person name="Dai N."/>
            <person name="Sheng W."/>
            <person name="Hou X."/>
            <person name="Wei L."/>
        </authorList>
    </citation>
    <scope>NUCLEOTIDE SEQUENCE</scope>
    <source>
        <strain evidence="2">G02</strain>
        <tissue evidence="2">Leaf</tissue>
    </source>
</reference>
<dbReference type="AlphaFoldDB" id="A0AAW2TGL2"/>
<proteinExistence type="predicted"/>
<comment type="caution">
    <text evidence="2">The sequence shown here is derived from an EMBL/GenBank/DDBJ whole genome shotgun (WGS) entry which is preliminary data.</text>
</comment>
<organism evidence="2">
    <name type="scientific">Sesamum radiatum</name>
    <name type="common">Black benniseed</name>
    <dbReference type="NCBI Taxonomy" id="300843"/>
    <lineage>
        <taxon>Eukaryota</taxon>
        <taxon>Viridiplantae</taxon>
        <taxon>Streptophyta</taxon>
        <taxon>Embryophyta</taxon>
        <taxon>Tracheophyta</taxon>
        <taxon>Spermatophyta</taxon>
        <taxon>Magnoliopsida</taxon>
        <taxon>eudicotyledons</taxon>
        <taxon>Gunneridae</taxon>
        <taxon>Pentapetalae</taxon>
        <taxon>asterids</taxon>
        <taxon>lamiids</taxon>
        <taxon>Lamiales</taxon>
        <taxon>Pedaliaceae</taxon>
        <taxon>Sesamum</taxon>
    </lineage>
</organism>
<reference evidence="2" key="2">
    <citation type="journal article" date="2024" name="Plant">
        <title>Genomic evolution and insights into agronomic trait innovations of Sesamum species.</title>
        <authorList>
            <person name="Miao H."/>
            <person name="Wang L."/>
            <person name="Qu L."/>
            <person name="Liu H."/>
            <person name="Sun Y."/>
            <person name="Le M."/>
            <person name="Wang Q."/>
            <person name="Wei S."/>
            <person name="Zheng Y."/>
            <person name="Lin W."/>
            <person name="Duan Y."/>
            <person name="Cao H."/>
            <person name="Xiong S."/>
            <person name="Wang X."/>
            <person name="Wei L."/>
            <person name="Li C."/>
            <person name="Ma Q."/>
            <person name="Ju M."/>
            <person name="Zhao R."/>
            <person name="Li G."/>
            <person name="Mu C."/>
            <person name="Tian Q."/>
            <person name="Mei H."/>
            <person name="Zhang T."/>
            <person name="Gao T."/>
            <person name="Zhang H."/>
        </authorList>
    </citation>
    <scope>NUCLEOTIDE SEQUENCE</scope>
    <source>
        <strain evidence="2">G02</strain>
    </source>
</reference>
<dbReference type="EMBL" id="JACGWJ010000008">
    <property type="protein sequence ID" value="KAL0403925.1"/>
    <property type="molecule type" value="Genomic_DNA"/>
</dbReference>
<sequence>MQGYSPDHIAAILSVPGCLPSDSGDYLEDSNDYNSDDSRGDETQSNNQVEEELFDSEGEDDHDETDVSDKETLGEDDGDWTFLTCVNGSR</sequence>